<dbReference type="PANTHER" id="PTHR46322">
    <property type="entry name" value="PUROMYCIN-SENSITIVE AMINOPEPTIDASE"/>
    <property type="match status" value="1"/>
</dbReference>
<dbReference type="InterPro" id="IPR014782">
    <property type="entry name" value="Peptidase_M1_dom"/>
</dbReference>
<evidence type="ECO:0000313" key="16">
    <source>
        <dbReference type="EMBL" id="CAA6820641.1"/>
    </source>
</evidence>
<dbReference type="CDD" id="cd09600">
    <property type="entry name" value="M1_APN"/>
    <property type="match status" value="1"/>
</dbReference>
<dbReference type="SUPFAM" id="SSF63737">
    <property type="entry name" value="Leukotriene A4 hydrolase N-terminal domain"/>
    <property type="match status" value="1"/>
</dbReference>
<keyword evidence="7" id="KW-0645">Protease</keyword>
<keyword evidence="10" id="KW-0862">Zinc</keyword>
<evidence type="ECO:0000256" key="1">
    <source>
        <dbReference type="ARBA" id="ARBA00000098"/>
    </source>
</evidence>
<evidence type="ECO:0000256" key="5">
    <source>
        <dbReference type="ARBA" id="ARBA00015611"/>
    </source>
</evidence>
<keyword evidence="8" id="KW-0479">Metal-binding</keyword>
<dbReference type="Pfam" id="PF17900">
    <property type="entry name" value="Peptidase_M1_N"/>
    <property type="match status" value="1"/>
</dbReference>
<dbReference type="PANTHER" id="PTHR46322:SF1">
    <property type="entry name" value="PUROMYCIN-SENSITIVE AMINOPEPTIDASE"/>
    <property type="match status" value="1"/>
</dbReference>
<dbReference type="Gene3D" id="2.60.40.1840">
    <property type="match status" value="1"/>
</dbReference>
<dbReference type="Pfam" id="PF11940">
    <property type="entry name" value="DUF3458"/>
    <property type="match status" value="1"/>
</dbReference>
<comment type="catalytic activity">
    <reaction evidence="1">
        <text>Release of an N-terminal amino acid, Xaa-|-Yaa- from a peptide, amide or arylamide. Xaa is preferably Ala, but may be most amino acids including Pro (slow action). When a terminal hydrophobic residue is followed by a prolyl residue, the two may be released as an intact Xaa-Pro dipeptide.</text>
        <dbReference type="EC" id="3.4.11.2"/>
    </reaction>
</comment>
<evidence type="ECO:0000259" key="15">
    <source>
        <dbReference type="Pfam" id="PF17900"/>
    </source>
</evidence>
<proteinExistence type="inferred from homology"/>
<dbReference type="EC" id="3.4.11.2" evidence="4"/>
<evidence type="ECO:0000259" key="13">
    <source>
        <dbReference type="Pfam" id="PF11940"/>
    </source>
</evidence>
<dbReference type="PRINTS" id="PR00756">
    <property type="entry name" value="ALADIPTASE"/>
</dbReference>
<dbReference type="GO" id="GO:0006508">
    <property type="term" value="P:proteolysis"/>
    <property type="evidence" value="ECO:0007669"/>
    <property type="project" value="UniProtKB-KW"/>
</dbReference>
<dbReference type="Gene3D" id="2.60.40.1730">
    <property type="entry name" value="tricorn interacting facor f3 domain"/>
    <property type="match status" value="1"/>
</dbReference>
<dbReference type="SUPFAM" id="SSF55486">
    <property type="entry name" value="Metalloproteases ('zincins'), catalytic domain"/>
    <property type="match status" value="1"/>
</dbReference>
<dbReference type="Gene3D" id="1.25.50.10">
    <property type="entry name" value="Peptidase M1, alanyl aminopeptidase, C-terminal domain"/>
    <property type="match status" value="1"/>
</dbReference>
<comment type="cofactor">
    <cofactor evidence="2">
        <name>Zn(2+)</name>
        <dbReference type="ChEBI" id="CHEBI:29105"/>
    </cofactor>
</comment>
<evidence type="ECO:0000256" key="10">
    <source>
        <dbReference type="ARBA" id="ARBA00022833"/>
    </source>
</evidence>
<dbReference type="Gene3D" id="1.10.390.10">
    <property type="entry name" value="Neutral Protease Domain 2"/>
    <property type="match status" value="1"/>
</dbReference>
<dbReference type="NCBIfam" id="TIGR02414">
    <property type="entry name" value="pepN_proteo"/>
    <property type="match status" value="1"/>
</dbReference>
<dbReference type="InterPro" id="IPR045357">
    <property type="entry name" value="Aminopeptidase_N-like_N"/>
</dbReference>
<dbReference type="InterPro" id="IPR035414">
    <property type="entry name" value="Peptidase_M1_pepN_Ig-like"/>
</dbReference>
<evidence type="ECO:0000256" key="11">
    <source>
        <dbReference type="ARBA" id="ARBA00023049"/>
    </source>
</evidence>
<dbReference type="InterPro" id="IPR042097">
    <property type="entry name" value="Aminopeptidase_N-like_N_sf"/>
</dbReference>
<dbReference type="FunFam" id="3.30.2010.30:FF:000002">
    <property type="entry name" value="Putative aminopeptidase N"/>
    <property type="match status" value="1"/>
</dbReference>
<evidence type="ECO:0000256" key="3">
    <source>
        <dbReference type="ARBA" id="ARBA00010136"/>
    </source>
</evidence>
<keyword evidence="6 16" id="KW-0031">Aminopeptidase</keyword>
<dbReference type="Pfam" id="PF01433">
    <property type="entry name" value="Peptidase_M1"/>
    <property type="match status" value="1"/>
</dbReference>
<feature type="domain" description="Peptidase M1 alanyl aminopeptidase C-terminal" evidence="14">
    <location>
        <begin position="542"/>
        <end position="856"/>
    </location>
</feature>
<dbReference type="GO" id="GO:0008270">
    <property type="term" value="F:zinc ion binding"/>
    <property type="evidence" value="ECO:0007669"/>
    <property type="project" value="InterPro"/>
</dbReference>
<dbReference type="InterPro" id="IPR012779">
    <property type="entry name" value="Peptidase_M1_pepN"/>
</dbReference>
<evidence type="ECO:0000256" key="2">
    <source>
        <dbReference type="ARBA" id="ARBA00001947"/>
    </source>
</evidence>
<evidence type="ECO:0000259" key="12">
    <source>
        <dbReference type="Pfam" id="PF01433"/>
    </source>
</evidence>
<dbReference type="AlphaFoldDB" id="A0A6S6TBF4"/>
<dbReference type="Pfam" id="PF17432">
    <property type="entry name" value="DUF3458_C"/>
    <property type="match status" value="1"/>
</dbReference>
<dbReference type="InterPro" id="IPR038438">
    <property type="entry name" value="PepN_Ig-like_sf"/>
</dbReference>
<evidence type="ECO:0000256" key="8">
    <source>
        <dbReference type="ARBA" id="ARBA00022723"/>
    </source>
</evidence>
<dbReference type="GO" id="GO:0008237">
    <property type="term" value="F:metallopeptidase activity"/>
    <property type="evidence" value="ECO:0007669"/>
    <property type="project" value="UniProtKB-KW"/>
</dbReference>
<dbReference type="InterPro" id="IPR001930">
    <property type="entry name" value="Peptidase_M1"/>
</dbReference>
<keyword evidence="9 16" id="KW-0378">Hydrolase</keyword>
<reference evidence="16" key="1">
    <citation type="submission" date="2020-01" db="EMBL/GenBank/DDBJ databases">
        <authorList>
            <person name="Meier V. D."/>
            <person name="Meier V D."/>
        </authorList>
    </citation>
    <scope>NUCLEOTIDE SEQUENCE</scope>
    <source>
        <strain evidence="16">HLG_WM_MAG_05</strain>
    </source>
</reference>
<keyword evidence="11" id="KW-0482">Metalloprotease</keyword>
<gene>
    <name evidence="16" type="ORF">HELGO_WM5118</name>
</gene>
<dbReference type="EMBL" id="CACVAU010000058">
    <property type="protein sequence ID" value="CAA6820641.1"/>
    <property type="molecule type" value="Genomic_DNA"/>
</dbReference>
<accession>A0A6S6TBF4</accession>
<organism evidence="16">
    <name type="scientific">uncultured Sulfurovum sp</name>
    <dbReference type="NCBI Taxonomy" id="269237"/>
    <lineage>
        <taxon>Bacteria</taxon>
        <taxon>Pseudomonadati</taxon>
        <taxon>Campylobacterota</taxon>
        <taxon>Epsilonproteobacteria</taxon>
        <taxon>Campylobacterales</taxon>
        <taxon>Sulfurovaceae</taxon>
        <taxon>Sulfurovum</taxon>
        <taxon>environmental samples</taxon>
    </lineage>
</organism>
<feature type="domain" description="Peptidase M1 membrane alanine aminopeptidase" evidence="12">
    <location>
        <begin position="232"/>
        <end position="445"/>
    </location>
</feature>
<name>A0A6S6TBF4_9BACT</name>
<evidence type="ECO:0000256" key="7">
    <source>
        <dbReference type="ARBA" id="ARBA00022670"/>
    </source>
</evidence>
<evidence type="ECO:0000259" key="14">
    <source>
        <dbReference type="Pfam" id="PF17432"/>
    </source>
</evidence>
<sequence length="857" mass="97662">MSKNINHPVAIHLKDYKAPNFKINSVALTFELFEEYTTVTSVMNISKVNSQATVLTLNSIDLELESISIDNKKVPSTAYKYENELLSIDNAPKEFSLKIQNKIYPHLNTELEGLYLSSGIFCTQNEPEGFRRITPYLDKPDSLSIFTTTIIADASKYPILLGNGNKASQLTPVENNRHSMTWHDPHPKPAYLFALVAGNLGIVSDAFTTASGNNVALNIYCDLGNESKCHHAMKSLKEAMVWDEEKYGCEYDLDIYNIVAVDAFNMGAMENKGLNIFNTSAVLADSDVATDDNFMRIQSIIAHEYFHNWTGNRVTCKNWFQLTLKEGLTVFRDQCFSADLNSADVQRINDVKDLRAYQFVEDASPTSHPIQPKSYISMNNFYTYTVYEKGAEVIRMVHTLLGQENYRKATDLYFKTFDGKAVTTQDFLWSMSQASGHDLTHFERWYDQSGTPTLAVSEKYEDNSYSINFKQIVPNALDGSKQKPYYFPFKIALLESNGKEILEHVLILSKEEETFTFDKLSQKPHLSLNRDFSAPVIVDYQDADHLFSMKHDQNSFARYDATQDFGVETIEKLMQGEEVDETFIEAYGELLKLDIDLSFKALLLELPSVSTLMQRQVSLDFELIQVARETLSIAIASAHKEKLLAFYQQHHNAKSGIEAYDIAQRKIKNICLIRLTALDEQEGIALAQKQYTHSNSMSDRMVALNIIENSKTYHTEDTLQHFYDKYKKNTLVMNKYLHTKASSQRSGLLERVIALQEDEIYDNKVPNLVRALLGAFTANYKYFHAKDGSGYQFMADKIIELDRINAQVASRMAGGFKLYKKMNALNQAQMKIQLERILHSDNLSKNSFEIINKILND</sequence>
<dbReference type="InterPro" id="IPR027268">
    <property type="entry name" value="Peptidase_M4/M1_CTD_sf"/>
</dbReference>
<dbReference type="Gene3D" id="3.30.2010.30">
    <property type="match status" value="1"/>
</dbReference>
<feature type="domain" description="Peptidase M1 alanyl aminopeptidase Ig-like fold" evidence="13">
    <location>
        <begin position="450"/>
        <end position="541"/>
    </location>
</feature>
<feature type="domain" description="Aminopeptidase N-like N-terminal" evidence="15">
    <location>
        <begin position="34"/>
        <end position="192"/>
    </location>
</feature>
<comment type="similarity">
    <text evidence="3">Belongs to the peptidase M1 family.</text>
</comment>
<evidence type="ECO:0000256" key="9">
    <source>
        <dbReference type="ARBA" id="ARBA00022801"/>
    </source>
</evidence>
<protein>
    <recommendedName>
        <fullName evidence="5">Aminopeptidase N</fullName>
        <ecNumber evidence="4">3.4.11.2</ecNumber>
    </recommendedName>
</protein>
<dbReference type="InterPro" id="IPR037144">
    <property type="entry name" value="Peptidase_M1_pepN_C_sf"/>
</dbReference>
<dbReference type="GO" id="GO:0016285">
    <property type="term" value="F:alanyl aminopeptidase activity"/>
    <property type="evidence" value="ECO:0007669"/>
    <property type="project" value="UniProtKB-EC"/>
</dbReference>
<dbReference type="InterPro" id="IPR024601">
    <property type="entry name" value="Peptidase_M1_pepN_C"/>
</dbReference>
<evidence type="ECO:0000256" key="6">
    <source>
        <dbReference type="ARBA" id="ARBA00022438"/>
    </source>
</evidence>
<evidence type="ECO:0000256" key="4">
    <source>
        <dbReference type="ARBA" id="ARBA00012564"/>
    </source>
</evidence>